<protein>
    <recommendedName>
        <fullName evidence="1">DUF732 domain-containing protein</fullName>
    </recommendedName>
</protein>
<dbReference type="Proteomes" id="UP000093898">
    <property type="component" value="Unassembled WGS sequence"/>
</dbReference>
<feature type="domain" description="DUF732" evidence="1">
    <location>
        <begin position="11"/>
        <end position="81"/>
    </location>
</feature>
<comment type="caution">
    <text evidence="2">The sequence shown here is derived from an EMBL/GenBank/DDBJ whole genome shotgun (WGS) entry which is preliminary data.</text>
</comment>
<accession>A0A1A3H3C5</accession>
<dbReference type="Pfam" id="PF05305">
    <property type="entry name" value="DUF732"/>
    <property type="match status" value="1"/>
</dbReference>
<evidence type="ECO:0000313" key="3">
    <source>
        <dbReference type="Proteomes" id="UP000093898"/>
    </source>
</evidence>
<evidence type="ECO:0000259" key="1">
    <source>
        <dbReference type="Pfam" id="PF05305"/>
    </source>
</evidence>
<dbReference type="InterPro" id="IPR007969">
    <property type="entry name" value="DUF732"/>
</dbReference>
<sequence>MTLQPSQVGDKDRAFLAAIADDGITINDDNAVLLGNTVCVTLDMPSQSIWSVTQQVEQIRGWPIVPATHFVDRAIQNLCPDHTPTP</sequence>
<proteinExistence type="predicted"/>
<evidence type="ECO:0000313" key="2">
    <source>
        <dbReference type="EMBL" id="OBJ42540.1"/>
    </source>
</evidence>
<dbReference type="AlphaFoldDB" id="A0A1A3H3C5"/>
<organism evidence="2 3">
    <name type="scientific">Mycolicibacterium mucogenicum</name>
    <name type="common">Mycobacterium mucogenicum</name>
    <dbReference type="NCBI Taxonomy" id="56689"/>
    <lineage>
        <taxon>Bacteria</taxon>
        <taxon>Bacillati</taxon>
        <taxon>Actinomycetota</taxon>
        <taxon>Actinomycetes</taxon>
        <taxon>Mycobacteriales</taxon>
        <taxon>Mycobacteriaceae</taxon>
        <taxon>Mycolicibacterium</taxon>
    </lineage>
</organism>
<dbReference type="EMBL" id="LZLC01000099">
    <property type="protein sequence ID" value="OBJ42540.1"/>
    <property type="molecule type" value="Genomic_DNA"/>
</dbReference>
<name>A0A1A3H3C5_MYCMU</name>
<reference evidence="2 3" key="1">
    <citation type="submission" date="2016-06" db="EMBL/GenBank/DDBJ databases">
        <authorList>
            <person name="Kjaerup R.B."/>
            <person name="Dalgaard T.S."/>
            <person name="Juul-Madsen H.R."/>
        </authorList>
    </citation>
    <scope>NUCLEOTIDE SEQUENCE [LARGE SCALE GENOMIC DNA]</scope>
    <source>
        <strain evidence="2 3">1127319.6</strain>
    </source>
</reference>
<gene>
    <name evidence="2" type="ORF">A5630_20730</name>
</gene>